<keyword evidence="3" id="KW-0119">Carbohydrate metabolism</keyword>
<evidence type="ECO:0000256" key="3">
    <source>
        <dbReference type="ARBA" id="ARBA00022629"/>
    </source>
</evidence>
<dbReference type="InterPro" id="IPR049874">
    <property type="entry name" value="ROK_cs"/>
</dbReference>
<sequence length="388" mass="42370">MKRGSFKQMKTTNKTLILNNIRQNEVTSRAQIAKDTSLTPPTVSTIVKELIEEKLVKETEELGISQGGRKPKLLVINEEGHLILGIDVSSKKISGIVINLNGQVVHRVEIKIVLPITKEQFTTKLFEVIELMKQYTDSISKELLGLGIAMNGVVDSENGISIFAPNLNLRDIPLKKIIEETYDINVLVENDVRAMVLGESWFNGNAEFDNLVLINLGYGVGSGIIIEGKLFRGNQGLAGEFGHMVIDYHNGLKCDCGNRGCIETLISGSAIEKRAIAEGIIAEHEGASDLKRLADNGNEQAVTLFQDIGRTLGTGLINVIHFINPDKILLSGGISNASDYLLPAVHEVINKSEMVSIVGEPIIEVSNKQENQAALGACSLFLEELFKN</sequence>
<dbReference type="PROSITE" id="PS01125">
    <property type="entry name" value="ROK"/>
    <property type="match status" value="1"/>
</dbReference>
<keyword evidence="3" id="KW-0859">Xylose metabolism</keyword>
<proteinExistence type="inferred from homology"/>
<dbReference type="InterPro" id="IPR043129">
    <property type="entry name" value="ATPase_NBD"/>
</dbReference>
<comment type="caution">
    <text evidence="4">The sequence shown here is derived from an EMBL/GenBank/DDBJ whole genome shotgun (WGS) entry which is preliminary data.</text>
</comment>
<gene>
    <name evidence="4" type="ORF">ERX29_10290</name>
</gene>
<dbReference type="Pfam" id="PF13412">
    <property type="entry name" value="HTH_24"/>
    <property type="match status" value="1"/>
</dbReference>
<dbReference type="RefSeq" id="WP_133444587.1">
    <property type="nucleotide sequence ID" value="NZ_SCWB01000022.1"/>
</dbReference>
<dbReference type="Pfam" id="PF00480">
    <property type="entry name" value="ROK"/>
    <property type="match status" value="1"/>
</dbReference>
<keyword evidence="5" id="KW-1185">Reference proteome</keyword>
<dbReference type="InterPro" id="IPR000600">
    <property type="entry name" value="ROK"/>
</dbReference>
<dbReference type="SUPFAM" id="SSF46785">
    <property type="entry name" value="Winged helix' DNA-binding domain"/>
    <property type="match status" value="1"/>
</dbReference>
<dbReference type="Gene3D" id="3.30.420.40">
    <property type="match status" value="2"/>
</dbReference>
<protein>
    <submittedName>
        <fullName evidence="4">ROK family transcriptional regulator</fullName>
    </submittedName>
</protein>
<dbReference type="InterPro" id="IPR036388">
    <property type="entry name" value="WH-like_DNA-bd_sf"/>
</dbReference>
<name>A0A4R6BS80_9STAP</name>
<evidence type="ECO:0000313" key="5">
    <source>
        <dbReference type="Proteomes" id="UP000294802"/>
    </source>
</evidence>
<evidence type="ECO:0000313" key="4">
    <source>
        <dbReference type="EMBL" id="TDM05235.1"/>
    </source>
</evidence>
<accession>A0A4R6BS80</accession>
<dbReference type="InterPro" id="IPR036390">
    <property type="entry name" value="WH_DNA-bd_sf"/>
</dbReference>
<comment type="similarity">
    <text evidence="2">Belongs to the ROK (NagC/XylR) family.</text>
</comment>
<dbReference type="OrthoDB" id="9796533at2"/>
<dbReference type="SUPFAM" id="SSF53067">
    <property type="entry name" value="Actin-like ATPase domain"/>
    <property type="match status" value="1"/>
</dbReference>
<dbReference type="Gene3D" id="1.10.10.10">
    <property type="entry name" value="Winged helix-like DNA-binding domain superfamily/Winged helix DNA-binding domain"/>
    <property type="match status" value="1"/>
</dbReference>
<evidence type="ECO:0000256" key="2">
    <source>
        <dbReference type="ARBA" id="ARBA00006479"/>
    </source>
</evidence>
<dbReference type="AlphaFoldDB" id="A0A4R6BS80"/>
<evidence type="ECO:0000256" key="1">
    <source>
        <dbReference type="ARBA" id="ARBA00002486"/>
    </source>
</evidence>
<dbReference type="Proteomes" id="UP000294802">
    <property type="component" value="Unassembled WGS sequence"/>
</dbReference>
<comment type="function">
    <text evidence="1">Transcriptional repressor of xylose-utilizing enzymes.</text>
</comment>
<reference evidence="4 5" key="1">
    <citation type="submission" date="2019-01" db="EMBL/GenBank/DDBJ databases">
        <title>Draft genome sequences of the type strains of six Macrococcus species.</title>
        <authorList>
            <person name="Mazhar S."/>
            <person name="Altermann E."/>
            <person name="Hill C."/>
            <person name="Mcauliffe O."/>
        </authorList>
    </citation>
    <scope>NUCLEOTIDE SEQUENCE [LARGE SCALE GENOMIC DNA]</scope>
    <source>
        <strain evidence="4 5">CCM4815</strain>
    </source>
</reference>
<dbReference type="PANTHER" id="PTHR18964:SF149">
    <property type="entry name" value="BIFUNCTIONAL UDP-N-ACETYLGLUCOSAMINE 2-EPIMERASE_N-ACETYLMANNOSAMINE KINASE"/>
    <property type="match status" value="1"/>
</dbReference>
<dbReference type="GO" id="GO:0042732">
    <property type="term" value="P:D-xylose metabolic process"/>
    <property type="evidence" value="ECO:0007669"/>
    <property type="project" value="UniProtKB-KW"/>
</dbReference>
<organism evidence="4 5">
    <name type="scientific">Macrococcus lamae</name>
    <dbReference type="NCBI Taxonomy" id="198484"/>
    <lineage>
        <taxon>Bacteria</taxon>
        <taxon>Bacillati</taxon>
        <taxon>Bacillota</taxon>
        <taxon>Bacilli</taxon>
        <taxon>Bacillales</taxon>
        <taxon>Staphylococcaceae</taxon>
        <taxon>Macrococcus</taxon>
    </lineage>
</organism>
<dbReference type="EMBL" id="SCWB01000022">
    <property type="protein sequence ID" value="TDM05235.1"/>
    <property type="molecule type" value="Genomic_DNA"/>
</dbReference>
<dbReference type="PANTHER" id="PTHR18964">
    <property type="entry name" value="ROK (REPRESSOR, ORF, KINASE) FAMILY"/>
    <property type="match status" value="1"/>
</dbReference>